<dbReference type="AlphaFoldDB" id="A0A0V1LV30"/>
<evidence type="ECO:0000313" key="2">
    <source>
        <dbReference type="Proteomes" id="UP000054721"/>
    </source>
</evidence>
<comment type="caution">
    <text evidence="1">The sequence shown here is derived from an EMBL/GenBank/DDBJ whole genome shotgun (WGS) entry which is preliminary data.</text>
</comment>
<gene>
    <name evidence="1" type="ORF">T02_15400</name>
</gene>
<protein>
    <submittedName>
        <fullName evidence="1">Uncharacterized protein</fullName>
    </submittedName>
</protein>
<dbReference type="Proteomes" id="UP000054721">
    <property type="component" value="Unassembled WGS sequence"/>
</dbReference>
<evidence type="ECO:0000313" key="1">
    <source>
        <dbReference type="EMBL" id="KRZ63350.1"/>
    </source>
</evidence>
<dbReference type="OrthoDB" id="10474691at2759"/>
<reference evidence="1 2" key="1">
    <citation type="submission" date="2015-05" db="EMBL/GenBank/DDBJ databases">
        <title>Evolution of Trichinella species and genotypes.</title>
        <authorList>
            <person name="Korhonen P.K."/>
            <person name="Edoardo P."/>
            <person name="Giuseppe L.R."/>
            <person name="Gasser R.B."/>
        </authorList>
    </citation>
    <scope>NUCLEOTIDE SEQUENCE [LARGE SCALE GENOMIC DNA]</scope>
    <source>
        <strain evidence="1">ISS10</strain>
    </source>
</reference>
<organism evidence="1 2">
    <name type="scientific">Trichinella nativa</name>
    <dbReference type="NCBI Taxonomy" id="6335"/>
    <lineage>
        <taxon>Eukaryota</taxon>
        <taxon>Metazoa</taxon>
        <taxon>Ecdysozoa</taxon>
        <taxon>Nematoda</taxon>
        <taxon>Enoplea</taxon>
        <taxon>Dorylaimia</taxon>
        <taxon>Trichinellida</taxon>
        <taxon>Trichinellidae</taxon>
        <taxon>Trichinella</taxon>
    </lineage>
</organism>
<proteinExistence type="predicted"/>
<keyword evidence="2" id="KW-1185">Reference proteome</keyword>
<dbReference type="EMBL" id="JYDW01000001">
    <property type="protein sequence ID" value="KRZ63350.1"/>
    <property type="molecule type" value="Genomic_DNA"/>
</dbReference>
<sequence>MALLSNEVILWIRIILQRLTTDGSQCVQLRLTRLGFQRYCKVVICNAAVALSRILLYFGCLRCAIII</sequence>
<accession>A0A0V1LV30</accession>
<name>A0A0V1LV30_9BILA</name>